<evidence type="ECO:0000256" key="1">
    <source>
        <dbReference type="SAM" id="MobiDB-lite"/>
    </source>
</evidence>
<dbReference type="Proteomes" id="UP000823941">
    <property type="component" value="Chromosome 9"/>
</dbReference>
<evidence type="ECO:0000313" key="2">
    <source>
        <dbReference type="EMBL" id="KAG7307685.1"/>
    </source>
</evidence>
<organism evidence="2 3">
    <name type="scientific">Plutella xylostella</name>
    <name type="common">Diamondback moth</name>
    <name type="synonym">Plutella maculipennis</name>
    <dbReference type="NCBI Taxonomy" id="51655"/>
    <lineage>
        <taxon>Eukaryota</taxon>
        <taxon>Metazoa</taxon>
        <taxon>Ecdysozoa</taxon>
        <taxon>Arthropoda</taxon>
        <taxon>Hexapoda</taxon>
        <taxon>Insecta</taxon>
        <taxon>Pterygota</taxon>
        <taxon>Neoptera</taxon>
        <taxon>Endopterygota</taxon>
        <taxon>Lepidoptera</taxon>
        <taxon>Glossata</taxon>
        <taxon>Ditrysia</taxon>
        <taxon>Yponomeutoidea</taxon>
        <taxon>Plutellidae</taxon>
        <taxon>Plutella</taxon>
    </lineage>
</organism>
<protein>
    <submittedName>
        <fullName evidence="2">Uncharacterized protein</fullName>
    </submittedName>
</protein>
<gene>
    <name evidence="2" type="ORF">JYU34_006249</name>
</gene>
<sequence length="87" mass="9409">MLSYKNNGVTAAPVTHPLSDDTPDTNECARSEPVRGEGQCPAPGPSDEFYDADDDARSSPITPAVQEPPRRGGTMTLRNLPKVNYKH</sequence>
<keyword evidence="3" id="KW-1185">Reference proteome</keyword>
<proteinExistence type="predicted"/>
<reference evidence="2 3" key="1">
    <citation type="submission" date="2021-06" db="EMBL/GenBank/DDBJ databases">
        <title>A haploid diamondback moth (Plutella xylostella L.) genome assembly resolves 31 chromosomes and identifies a diamide resistance mutation.</title>
        <authorList>
            <person name="Ward C.M."/>
            <person name="Perry K.D."/>
            <person name="Baker G."/>
            <person name="Powis K."/>
            <person name="Heckel D.G."/>
            <person name="Baxter S.W."/>
        </authorList>
    </citation>
    <scope>NUCLEOTIDE SEQUENCE [LARGE SCALE GENOMIC DNA]</scope>
    <source>
        <strain evidence="2 3">LV</strain>
        <tissue evidence="2">Single pupa</tissue>
    </source>
</reference>
<name>A0ABQ7QRK5_PLUXY</name>
<comment type="caution">
    <text evidence="2">The sequence shown here is derived from an EMBL/GenBank/DDBJ whole genome shotgun (WGS) entry which is preliminary data.</text>
</comment>
<evidence type="ECO:0000313" key="3">
    <source>
        <dbReference type="Proteomes" id="UP000823941"/>
    </source>
</evidence>
<feature type="region of interest" description="Disordered" evidence="1">
    <location>
        <begin position="1"/>
        <end position="87"/>
    </location>
</feature>
<dbReference type="EMBL" id="JAHIBW010000009">
    <property type="protein sequence ID" value="KAG7307685.1"/>
    <property type="molecule type" value="Genomic_DNA"/>
</dbReference>
<accession>A0ABQ7QRK5</accession>